<dbReference type="Proteomes" id="UP000784880">
    <property type="component" value="Unassembled WGS sequence"/>
</dbReference>
<feature type="region of interest" description="Disordered" evidence="1">
    <location>
        <begin position="1"/>
        <end position="45"/>
    </location>
</feature>
<feature type="compositionally biased region" description="Basic and acidic residues" evidence="1">
    <location>
        <begin position="17"/>
        <end position="31"/>
    </location>
</feature>
<dbReference type="EMBL" id="JAHQCS010000121">
    <property type="protein sequence ID" value="MBU9713122.1"/>
    <property type="molecule type" value="Genomic_DNA"/>
</dbReference>
<evidence type="ECO:0000313" key="3">
    <source>
        <dbReference type="Proteomes" id="UP000784880"/>
    </source>
</evidence>
<protein>
    <submittedName>
        <fullName evidence="2">Uncharacterized protein</fullName>
    </submittedName>
</protein>
<name>A0ABS6JJY6_9BACI</name>
<evidence type="ECO:0000313" key="2">
    <source>
        <dbReference type="EMBL" id="MBU9713122.1"/>
    </source>
</evidence>
<reference evidence="2 3" key="1">
    <citation type="submission" date="2021-06" db="EMBL/GenBank/DDBJ databases">
        <title>Bacillus sp. RD4P76, an endophyte from a halophyte.</title>
        <authorList>
            <person name="Sun J.-Q."/>
        </authorList>
    </citation>
    <scope>NUCLEOTIDE SEQUENCE [LARGE SCALE GENOMIC DNA]</scope>
    <source>
        <strain evidence="2 3">CGMCC 1.15917</strain>
    </source>
</reference>
<proteinExistence type="predicted"/>
<dbReference type="RefSeq" id="WP_217067292.1">
    <property type="nucleotide sequence ID" value="NZ_JAHQCS010000121.1"/>
</dbReference>
<gene>
    <name evidence="2" type="ORF">KS419_15425</name>
</gene>
<sequence length="45" mass="5117">MRKRHGQRDAVLTNNKTPKESLPDVKEEYTRSNHNRPKTGPGSKG</sequence>
<accession>A0ABS6JJY6</accession>
<keyword evidence="3" id="KW-1185">Reference proteome</keyword>
<evidence type="ECO:0000256" key="1">
    <source>
        <dbReference type="SAM" id="MobiDB-lite"/>
    </source>
</evidence>
<organism evidence="2 3">
    <name type="scientific">Evansella tamaricis</name>
    <dbReference type="NCBI Taxonomy" id="2069301"/>
    <lineage>
        <taxon>Bacteria</taxon>
        <taxon>Bacillati</taxon>
        <taxon>Bacillota</taxon>
        <taxon>Bacilli</taxon>
        <taxon>Bacillales</taxon>
        <taxon>Bacillaceae</taxon>
        <taxon>Evansella</taxon>
    </lineage>
</organism>
<comment type="caution">
    <text evidence="2">The sequence shown here is derived from an EMBL/GenBank/DDBJ whole genome shotgun (WGS) entry which is preliminary data.</text>
</comment>